<dbReference type="HOGENOM" id="CLU_837140_0_0_1"/>
<evidence type="ECO:0008006" key="3">
    <source>
        <dbReference type="Google" id="ProtNLM"/>
    </source>
</evidence>
<evidence type="ECO:0000313" key="2">
    <source>
        <dbReference type="EMBL" id="ESA13133.1"/>
    </source>
</evidence>
<organism evidence="2">
    <name type="scientific">Rhizophagus irregularis (strain DAOM 181602 / DAOM 197198 / MUCL 43194)</name>
    <name type="common">Arbuscular mycorrhizal fungus</name>
    <name type="synonym">Glomus intraradices</name>
    <dbReference type="NCBI Taxonomy" id="747089"/>
    <lineage>
        <taxon>Eukaryota</taxon>
        <taxon>Fungi</taxon>
        <taxon>Fungi incertae sedis</taxon>
        <taxon>Mucoromycota</taxon>
        <taxon>Glomeromycotina</taxon>
        <taxon>Glomeromycetes</taxon>
        <taxon>Glomerales</taxon>
        <taxon>Glomeraceae</taxon>
        <taxon>Rhizophagus</taxon>
    </lineage>
</organism>
<feature type="compositionally biased region" description="Basic and acidic residues" evidence="1">
    <location>
        <begin position="178"/>
        <end position="188"/>
    </location>
</feature>
<dbReference type="SUPFAM" id="SSF56219">
    <property type="entry name" value="DNase I-like"/>
    <property type="match status" value="1"/>
</dbReference>
<feature type="region of interest" description="Disordered" evidence="1">
    <location>
        <begin position="155"/>
        <end position="214"/>
    </location>
</feature>
<gene>
    <name evidence="2" type="ORF">GLOINDRAFT_26364</name>
</gene>
<protein>
    <recommendedName>
        <fullName evidence="3">Endonuclease/exonuclease/phosphatase domain-containing protein</fullName>
    </recommendedName>
</protein>
<dbReference type="AlphaFoldDB" id="U9U3I6"/>
<sequence>MTDATPARKQITKRQIVISTTQEIMMKEMREGTIGMTTHNPIEADTTTKEIFFDNRKETIIDKEIITSEDIMEMDIMETEEDTTQDLIKELTKMSLEEEEIDTITPNNTTNTINKIDTTTTMTTTTTTTTEETTITTTTEMEIEEAMDTTIDINRETNMKEEQEQDDTNISDNINQRESNKALEEPGKGKITQSAKKENGKNSKNKKGKKWENEQKIKNNNIKIGCINVRGMNDIKKQGEIRNFLGKEKWDIAIISETKLKESKGIYNPNDDKPTTTLIETKIAKWMNEAINLEYEMIILGDFNESANDKKKKKKRPLTATIKQHGLQDRRR</sequence>
<feature type="region of interest" description="Disordered" evidence="1">
    <location>
        <begin position="309"/>
        <end position="332"/>
    </location>
</feature>
<dbReference type="EMBL" id="KI284203">
    <property type="protein sequence ID" value="ESA13133.1"/>
    <property type="molecule type" value="Genomic_DNA"/>
</dbReference>
<evidence type="ECO:0000256" key="1">
    <source>
        <dbReference type="SAM" id="MobiDB-lite"/>
    </source>
</evidence>
<name>U9U3I6_RHIID</name>
<reference evidence="2" key="1">
    <citation type="submission" date="2013-07" db="EMBL/GenBank/DDBJ databases">
        <title>The genome of an arbuscular mycorrhizal fungus provides insights into the evolution of the oldest plant symbiosis.</title>
        <authorList>
            <consortium name="DOE Joint Genome Institute"/>
            <person name="Tisserant E."/>
            <person name="Malbreil M."/>
            <person name="Kuo A."/>
            <person name="Kohler A."/>
            <person name="Symeonidi A."/>
            <person name="Balestrini R."/>
            <person name="Charron P."/>
            <person name="Duensing N."/>
            <person name="Frei-dit-Frey N."/>
            <person name="Gianinazzi-Pearson V."/>
            <person name="Gilbert B."/>
            <person name="Handa Y."/>
            <person name="Hijri M."/>
            <person name="Kaul R."/>
            <person name="Kawaguchi M."/>
            <person name="Krajinski F."/>
            <person name="Lammers P."/>
            <person name="Lapierre D."/>
            <person name="Masclaux F.G."/>
            <person name="Murat C."/>
            <person name="Morin E."/>
            <person name="Ndikumana S."/>
            <person name="Pagni M."/>
            <person name="Petitpierre D."/>
            <person name="Requena N."/>
            <person name="Rosikiewicz P."/>
            <person name="Riley R."/>
            <person name="Saito K."/>
            <person name="San Clemente H."/>
            <person name="Shapiro H."/>
            <person name="van Tuinen D."/>
            <person name="Becard G."/>
            <person name="Bonfante P."/>
            <person name="Paszkowski U."/>
            <person name="Shachar-Hill Y."/>
            <person name="Young J.P."/>
            <person name="Sanders I.R."/>
            <person name="Henrissat B."/>
            <person name="Rensing S.A."/>
            <person name="Grigoriev I.V."/>
            <person name="Corradi N."/>
            <person name="Roux C."/>
            <person name="Martin F."/>
        </authorList>
    </citation>
    <scope>NUCLEOTIDE SEQUENCE</scope>
    <source>
        <strain evidence="2">DAOM 197198</strain>
    </source>
</reference>
<accession>U9U3I6</accession>
<proteinExistence type="predicted"/>
<dbReference type="Gene3D" id="3.60.10.10">
    <property type="entry name" value="Endonuclease/exonuclease/phosphatase"/>
    <property type="match status" value="1"/>
</dbReference>
<dbReference type="InterPro" id="IPR036691">
    <property type="entry name" value="Endo/exonu/phosph_ase_sf"/>
</dbReference>